<sequence length="195" mass="22563">MDTYYKEEITQTILPLYALFFDALPNDIGISIQMNIDLTDLSDHFESYCSYEGYTAFSRMKETSIKAQKNALKSINHPLHDLLKLYEQPDIKSKLQQVTDNDSDTTLQSKMEQNNDIINKYFFDANQKSEVIKNHHDNLINKQLSELSENKREVFIHLPPINKRNIHILTSIFCGKYTAIQFAFAGDNIIGIHIV</sequence>
<evidence type="ECO:0000313" key="1">
    <source>
        <dbReference type="EMBL" id="RAI82780.1"/>
    </source>
</evidence>
<gene>
    <name evidence="1" type="ORF">BFS35_003600</name>
</gene>
<name>A0A2G5NS66_9STAP</name>
<organism evidence="1 2">
    <name type="scientific">Macrococcoides goetzii</name>
    <dbReference type="NCBI Taxonomy" id="1891097"/>
    <lineage>
        <taxon>Bacteria</taxon>
        <taxon>Bacillati</taxon>
        <taxon>Bacillota</taxon>
        <taxon>Bacilli</taxon>
        <taxon>Bacillales</taxon>
        <taxon>Staphylococcaceae</taxon>
        <taxon>Macrococcoides</taxon>
    </lineage>
</organism>
<proteinExistence type="predicted"/>
<dbReference type="Proteomes" id="UP000229523">
    <property type="component" value="Unassembled WGS sequence"/>
</dbReference>
<protein>
    <submittedName>
        <fullName evidence="1">Uncharacterized protein</fullName>
    </submittedName>
</protein>
<dbReference type="EMBL" id="MJBI02000001">
    <property type="protein sequence ID" value="RAI82780.1"/>
    <property type="molecule type" value="Genomic_DNA"/>
</dbReference>
<keyword evidence="2" id="KW-1185">Reference proteome</keyword>
<comment type="caution">
    <text evidence="1">The sequence shown here is derived from an EMBL/GenBank/DDBJ whole genome shotgun (WGS) entry which is preliminary data.</text>
</comment>
<accession>A0A2G5NS66</accession>
<reference evidence="1 2" key="1">
    <citation type="journal article" date="2018" name="Front. Microbiol.">
        <title>Description and Comparative Genomics of Macrococcus caseolyticus subsp. hominis subsp. nov., Macrococcus goetzii sp. nov., Macrococcus epidermidis sp. nov., and Macrococcus bohemicus sp. nov., Novel Macrococci From Human Clinical Material With Virulence Potential and Suspected Uptake of Foreign DNA by Natural Transformation.</title>
        <authorList>
            <person name="Maslanova I."/>
            <person name="Wertheimer Z."/>
            <person name="Sedlacek I."/>
            <person name="Svec P."/>
            <person name="Indrakova A."/>
            <person name="Kovarovic V."/>
            <person name="Schumann P."/>
            <person name="Sproer C."/>
            <person name="Kralova S."/>
            <person name="Sedo O."/>
            <person name="Kristofova L."/>
            <person name="Vrbovska V."/>
            <person name="Fuzik T."/>
            <person name="Petras P."/>
            <person name="Zdrahal Z."/>
            <person name="Ruzickova V."/>
            <person name="Doskar J."/>
            <person name="Pantucek R."/>
        </authorList>
    </citation>
    <scope>NUCLEOTIDE SEQUENCE [LARGE SCALE GENOMIC DNA]</scope>
    <source>
        <strain evidence="1 2">CCM 4927</strain>
    </source>
</reference>
<dbReference type="RefSeq" id="WP_099577766.1">
    <property type="nucleotide sequence ID" value="NZ_MJBI02000001.1"/>
</dbReference>
<evidence type="ECO:0000313" key="2">
    <source>
        <dbReference type="Proteomes" id="UP000229523"/>
    </source>
</evidence>
<dbReference type="AlphaFoldDB" id="A0A2G5NS66"/>